<geneLocation type="plasmid" evidence="2">
    <name>pob3b3</name>
</geneLocation>
<accession>A0A2D2D7Q4</accession>
<dbReference type="Proteomes" id="UP000230709">
    <property type="component" value="Plasmid pOB3b3"/>
</dbReference>
<proteinExistence type="predicted"/>
<dbReference type="AlphaFoldDB" id="A0A2D2D7Q4"/>
<keyword evidence="1" id="KW-0614">Plasmid</keyword>
<sequence length="72" mass="8108">MKTHPKAKLRRWGVVGAPRKDGKAAHFVDLRAESSPSAPFRGLLTPPRRRIAIRLAKEKKVHPITQAKFDIT</sequence>
<dbReference type="KEGG" id="mtw:CQW49_23855"/>
<gene>
    <name evidence="1" type="ORF">CQW49_23855</name>
</gene>
<organism evidence="1 2">
    <name type="scientific">Methylosinus trichosporium (strain ATCC 35070 / NCIMB 11131 / UNIQEM 75 / OB3b)</name>
    <dbReference type="NCBI Taxonomy" id="595536"/>
    <lineage>
        <taxon>Bacteria</taxon>
        <taxon>Pseudomonadati</taxon>
        <taxon>Pseudomonadota</taxon>
        <taxon>Alphaproteobacteria</taxon>
        <taxon>Hyphomicrobiales</taxon>
        <taxon>Methylocystaceae</taxon>
        <taxon>Methylosinus</taxon>
    </lineage>
</organism>
<evidence type="ECO:0000313" key="2">
    <source>
        <dbReference type="Proteomes" id="UP000230709"/>
    </source>
</evidence>
<dbReference type="EMBL" id="CP023740">
    <property type="protein sequence ID" value="ATQ70982.1"/>
    <property type="molecule type" value="Genomic_DNA"/>
</dbReference>
<evidence type="ECO:0000313" key="1">
    <source>
        <dbReference type="EMBL" id="ATQ70982.1"/>
    </source>
</evidence>
<name>A0A2D2D7Q4_METT3</name>
<reference evidence="2" key="1">
    <citation type="submission" date="2017-10" db="EMBL/GenBank/DDBJ databases">
        <title>Completed PacBio SMRT sequence of Methylosinus trichosporium OB3b reveals presence of a third large plasmid.</title>
        <authorList>
            <person name="Charles T.C."/>
            <person name="Lynch M.D.J."/>
            <person name="Heil J.R."/>
            <person name="Cheng J."/>
        </authorList>
    </citation>
    <scope>NUCLEOTIDE SEQUENCE [LARGE SCALE GENOMIC DNA]</scope>
    <source>
        <strain evidence="2">OB3b</strain>
        <plasmid evidence="2">pob3b3</plasmid>
    </source>
</reference>
<keyword evidence="2" id="KW-1185">Reference proteome</keyword>
<protein>
    <submittedName>
        <fullName evidence="1">Uncharacterized protein</fullName>
    </submittedName>
</protein>